<evidence type="ECO:0000313" key="2">
    <source>
        <dbReference type="Proteomes" id="UP000027590"/>
    </source>
</evidence>
<sequence>MSVGRFFCMMMGVVLYLMMQLPSFVMPMAMVDGMMMSAPAHQLLPARDIASPDAVMVPPGGGMVMEAAVSSRPDAEEDIAPCCQSHHAVCEAGLLPEGQRLEPAGLWQRAVPFHDVRLLLRSAVVLPWRPPAILPV</sequence>
<name>A0A7U7G595_9PROT</name>
<gene>
    <name evidence="1" type="ORF">SACS_0664</name>
</gene>
<dbReference type="Proteomes" id="UP000027590">
    <property type="component" value="Unassembled WGS sequence"/>
</dbReference>
<dbReference type="EMBL" id="CBLY010000004">
    <property type="protein sequence ID" value="CDG33402.1"/>
    <property type="molecule type" value="Genomic_DNA"/>
</dbReference>
<dbReference type="AlphaFoldDB" id="A0A7U7G595"/>
<protein>
    <submittedName>
        <fullName evidence="1">Uncharacterized protein</fullName>
    </submittedName>
</protein>
<reference evidence="1 2" key="2">
    <citation type="journal article" date="2014" name="PLoS ONE">
        <title>Evolution of mitochondria reconstructed from the energy metabolism of living bacteria.</title>
        <authorList>
            <person name="Degli Esposti M."/>
            <person name="Chouaia B."/>
            <person name="Comandatore F."/>
            <person name="Crotti E."/>
            <person name="Sassera D."/>
            <person name="Lievens P.M."/>
            <person name="Daffonchio D."/>
            <person name="Bandi C."/>
        </authorList>
    </citation>
    <scope>NUCLEOTIDE SEQUENCE [LARGE SCALE GENOMIC DNA]</scope>
    <source>
        <strain evidence="2">AM169</strain>
    </source>
</reference>
<proteinExistence type="predicted"/>
<comment type="caution">
    <text evidence="1">The sequence shown here is derived from an EMBL/GenBank/DDBJ whole genome shotgun (WGS) entry which is preliminary data.</text>
</comment>
<organism evidence="1 2">
    <name type="scientific">Parasaccharibacter apium</name>
    <dbReference type="NCBI Taxonomy" id="1510841"/>
    <lineage>
        <taxon>Bacteria</taxon>
        <taxon>Pseudomonadati</taxon>
        <taxon>Pseudomonadota</taxon>
        <taxon>Alphaproteobacteria</taxon>
        <taxon>Acetobacterales</taxon>
        <taxon>Acetobacteraceae</taxon>
        <taxon>Parasaccharibacter</taxon>
    </lineage>
</organism>
<evidence type="ECO:0000313" key="1">
    <source>
        <dbReference type="EMBL" id="CDG33402.1"/>
    </source>
</evidence>
<reference evidence="1 2" key="1">
    <citation type="journal article" date="2014" name="Genome Biol. Evol.">
        <title>Acetic acid bacteria genomes reveal functional traits for adaptation to life in insect guts.</title>
        <authorList>
            <person name="Chouaia B."/>
            <person name="Gaiarsa S."/>
            <person name="Crotti E."/>
            <person name="Comandatore F."/>
            <person name="Degli Esposti M."/>
            <person name="Ricci I."/>
            <person name="Alma A."/>
            <person name="Favia G."/>
            <person name="Bandi C."/>
            <person name="Daffonchio D."/>
        </authorList>
    </citation>
    <scope>NUCLEOTIDE SEQUENCE [LARGE SCALE GENOMIC DNA]</scope>
    <source>
        <strain evidence="2">AM169</strain>
    </source>
</reference>
<accession>A0A7U7G595</accession>